<feature type="compositionally biased region" description="Polar residues" evidence="5">
    <location>
        <begin position="265"/>
        <end position="303"/>
    </location>
</feature>
<dbReference type="RefSeq" id="XP_070417098.1">
    <property type="nucleotide sequence ID" value="XM_070560997.1"/>
</dbReference>
<dbReference type="SMART" id="SM00459">
    <property type="entry name" value="Sorb"/>
    <property type="match status" value="1"/>
</dbReference>
<evidence type="ECO:0000313" key="8">
    <source>
        <dbReference type="Proteomes" id="UP001652662"/>
    </source>
</evidence>
<feature type="compositionally biased region" description="Polar residues" evidence="5">
    <location>
        <begin position="603"/>
        <end position="623"/>
    </location>
</feature>
<feature type="region of interest" description="Disordered" evidence="5">
    <location>
        <begin position="1058"/>
        <end position="1079"/>
    </location>
</feature>
<dbReference type="PANTHER" id="PTHR14167">
    <property type="entry name" value="SH3 DOMAIN-CONTAINING"/>
    <property type="match status" value="1"/>
</dbReference>
<feature type="compositionally biased region" description="Basic and acidic residues" evidence="5">
    <location>
        <begin position="353"/>
        <end position="364"/>
    </location>
</feature>
<dbReference type="RefSeq" id="XP_070417107.1">
    <property type="nucleotide sequence ID" value="XM_070561006.1"/>
</dbReference>
<feature type="domain" description="SH3" evidence="6">
    <location>
        <begin position="771"/>
        <end position="830"/>
    </location>
</feature>
<dbReference type="SMART" id="SM00326">
    <property type="entry name" value="SH3"/>
    <property type="match status" value="3"/>
</dbReference>
<comment type="subcellular location">
    <subcellularLocation>
        <location evidence="1">Cell junction</location>
    </subcellularLocation>
</comment>
<feature type="domain" description="SH3" evidence="6">
    <location>
        <begin position="1229"/>
        <end position="1290"/>
    </location>
</feature>
<dbReference type="SUPFAM" id="SSF50044">
    <property type="entry name" value="SH3-domain"/>
    <property type="match status" value="3"/>
</dbReference>
<dbReference type="CDD" id="cd11916">
    <property type="entry name" value="SH3_Sorbs1_3"/>
    <property type="match status" value="1"/>
</dbReference>
<dbReference type="Proteomes" id="UP001652662">
    <property type="component" value="Chromosome 1"/>
</dbReference>
<dbReference type="CDD" id="cd11922">
    <property type="entry name" value="SH3_Sorbs1_2"/>
    <property type="match status" value="1"/>
</dbReference>
<feature type="compositionally biased region" description="Polar residues" evidence="5">
    <location>
        <begin position="105"/>
        <end position="129"/>
    </location>
</feature>
<feature type="compositionally biased region" description="Basic and acidic residues" evidence="5">
    <location>
        <begin position="1143"/>
        <end position="1155"/>
    </location>
</feature>
<evidence type="ECO:0000256" key="5">
    <source>
        <dbReference type="SAM" id="MobiDB-lite"/>
    </source>
</evidence>
<dbReference type="Gene3D" id="2.30.30.40">
    <property type="entry name" value="SH3 Domains"/>
    <property type="match status" value="3"/>
</dbReference>
<gene>
    <name evidence="9 10" type="primary">SORBS1</name>
</gene>
<feature type="domain" description="SH3" evidence="6">
    <location>
        <begin position="845"/>
        <end position="906"/>
    </location>
</feature>
<feature type="domain" description="SoHo" evidence="7">
    <location>
        <begin position="365"/>
        <end position="447"/>
    </location>
</feature>
<dbReference type="PROSITE" id="PS50002">
    <property type="entry name" value="SH3"/>
    <property type="match status" value="3"/>
</dbReference>
<sequence>MSSECDVGASKAVVNGLAPGSNGQDKATADPLRARSISAVKIIPVKTVRNSSGLVLPPDMDPTKICTGKGAVTLRASSSYREIPSSGPVSPQETPKHESKPVLESENSSADEWRLSSNADANGNAQPSSLAAKGYRSVHPNLPSDKPQDATSSSPAQPEVIVVPLYLVNTDRGQEGTTRPPASLGPLGPPVPATAPAGSPLTLPTLDDFIPPRLQRRPHHSQPASTPGSFPPVSQTPPSFSPPPPLVPPVPEGLHRVSEPDLTGAVSSTDSSPLLNEVSSSHVGTDSQTFAPVSKPTSAYPSTTIVNPTIVLLQHNREQQKRLSSLSDPVSERRVGEQASVPTQEKATSPGRATEKKAKDDSRRVVKSAQDLSDVSMDEVGIPLRNTERSKDWYKTMFKQIHKLNRDTPEENPYFPTYKFPELPEIQQNSEDDDSDLYSPRYSFSEDTKSPLSVPRSKSEMSYIDGEKVVKRSATLPLPARSSSLKSSPERNDWEPPDKKVDTRKYRAEPKSIYEYQPGKSSVLTNEKMSRDISPEEIDLKNEPWYKFFSELEFGKPPPKKIWDYTPGDCSILPREDRKTNLEKDLNLCQTELEADLEKMETLNKTPSAELAQSSAVSPTPEISSEPPGYIYSSNFHAVKRESDGAPGDLSSLENERQIYKSVLEGGDIPLQGLSGLKRPSSSASTKDSESPRHFIPADYLESTEEFIRRRHDDKEKLLADQRRLKREQEEADIAARRHTGVIPTHHQFITNERFGDLLNIDDTAKRKSGSEMRPARAKFDFKAQTLKELPLQKGDIVYIYKQIDQNWYEGEHHGRVGIFPRTYIELLPPAEKAQPKKLTPVQVLEYGEAVAKFNFNGDTQVEMSFRKGERIMLLRQVDENWYEGRIPGTSRQGIFPITYVDVIKRPLVKNPVDYIDLPFSSSPSRSATASPQFPSHSKLIMRAPSSLPHPHRALSPEMHAVTSEWISLTVGVPGRRPLALTPPLPPLPEASIYDTDHLALMARPSPSLSLSLPHSSWSDRSTPRSIASPLALPAPHKAYSLAPSTQASLHVNGDSGIHMPTSGVRQDSFSQPPLGSSDRVISELSNAFSSQGKRQPWREESRWYERKAEREAGERCPGGPKISKKSCLKPSDVVRCLSTEQRLSDLHTPEESRPSKPLGSPFPGREAEQTELHRGGEQAERKAARSGVSQPSHHSLRAGPDLTESEKSYVQPQAQQRRVTPDRSQTSQDLLSYQALYSYIPQNDDELELRDGDIVDVMEKCDDGWFVGTSRRTRQFGTFPGNYVKPLYL</sequence>
<feature type="region of interest" description="Disordered" evidence="5">
    <location>
        <begin position="670"/>
        <end position="695"/>
    </location>
</feature>
<dbReference type="PROSITE" id="PS50831">
    <property type="entry name" value="SOHO"/>
    <property type="match status" value="1"/>
</dbReference>
<evidence type="ECO:0000259" key="6">
    <source>
        <dbReference type="PROSITE" id="PS50002"/>
    </source>
</evidence>
<dbReference type="InterPro" id="IPR050384">
    <property type="entry name" value="Endophilin_SH3RF"/>
</dbReference>
<feature type="compositionally biased region" description="Basic and acidic residues" evidence="5">
    <location>
        <begin position="94"/>
        <end position="103"/>
    </location>
</feature>
<dbReference type="GeneID" id="103555426"/>
<name>A0ABM4JME0_EQUPR</name>
<dbReference type="PANTHER" id="PTHR14167:SF64">
    <property type="entry name" value="SORBIN AND SH3 DOMAIN-CONTAINING PROTEIN 1"/>
    <property type="match status" value="1"/>
</dbReference>
<dbReference type="Pfam" id="PF07653">
    <property type="entry name" value="SH3_2"/>
    <property type="match status" value="1"/>
</dbReference>
<feature type="region of interest" description="Disordered" evidence="5">
    <location>
        <begin position="76"/>
        <end position="303"/>
    </location>
</feature>
<evidence type="ECO:0000259" key="7">
    <source>
        <dbReference type="PROSITE" id="PS50831"/>
    </source>
</evidence>
<feature type="compositionally biased region" description="Basic and acidic residues" evidence="5">
    <location>
        <begin position="488"/>
        <end position="511"/>
    </location>
</feature>
<accession>A0ABM4JME0</accession>
<keyword evidence="3" id="KW-0965">Cell junction</keyword>
<feature type="region of interest" description="Disordered" evidence="5">
    <location>
        <begin position="1140"/>
        <end position="1228"/>
    </location>
</feature>
<feature type="compositionally biased region" description="Polar residues" evidence="5">
    <location>
        <begin position="1209"/>
        <end position="1228"/>
    </location>
</feature>
<feature type="region of interest" description="Disordered" evidence="5">
    <location>
        <begin position="1"/>
        <end position="34"/>
    </location>
</feature>
<evidence type="ECO:0000256" key="3">
    <source>
        <dbReference type="ARBA" id="ARBA00022949"/>
    </source>
</evidence>
<dbReference type="InterPro" id="IPR035610">
    <property type="entry name" value="SORBS1_SH3_1"/>
</dbReference>
<evidence type="ECO:0000313" key="9">
    <source>
        <dbReference type="RefSeq" id="XP_070417098.1"/>
    </source>
</evidence>
<reference evidence="8 9" key="1">
    <citation type="submission" date="2025-05" db="UniProtKB">
        <authorList>
            <consortium name="RefSeq"/>
        </authorList>
    </citation>
    <scope>NUCLEOTIDE SEQUENCE [LARGE SCALE GENOMIC DNA]</scope>
    <source>
        <tissue evidence="9 10">Blood</tissue>
    </source>
</reference>
<feature type="region of interest" description="Disordered" evidence="5">
    <location>
        <begin position="316"/>
        <end position="370"/>
    </location>
</feature>
<dbReference type="InterPro" id="IPR001452">
    <property type="entry name" value="SH3_domain"/>
</dbReference>
<feature type="compositionally biased region" description="Polar residues" evidence="5">
    <location>
        <begin position="1064"/>
        <end position="1075"/>
    </location>
</feature>
<feature type="compositionally biased region" description="Basic and acidic residues" evidence="5">
    <location>
        <begin position="1166"/>
        <end position="1184"/>
    </location>
</feature>
<dbReference type="PRINTS" id="PR00499">
    <property type="entry name" value="P67PHOX"/>
</dbReference>
<evidence type="ECO:0000256" key="1">
    <source>
        <dbReference type="ARBA" id="ARBA00004282"/>
    </source>
</evidence>
<dbReference type="InterPro" id="IPR035606">
    <property type="entry name" value="SORBS1_SH3"/>
</dbReference>
<dbReference type="CDD" id="cd11919">
    <property type="entry name" value="SH3_Sorbs1_1"/>
    <property type="match status" value="1"/>
</dbReference>
<feature type="region of interest" description="Disordered" evidence="5">
    <location>
        <begin position="599"/>
        <end position="630"/>
    </location>
</feature>
<evidence type="ECO:0000256" key="4">
    <source>
        <dbReference type="PROSITE-ProRule" id="PRU00192"/>
    </source>
</evidence>
<keyword evidence="2 4" id="KW-0728">SH3 domain</keyword>
<proteinExistence type="predicted"/>
<dbReference type="InterPro" id="IPR036028">
    <property type="entry name" value="SH3-like_dom_sf"/>
</dbReference>
<keyword evidence="8" id="KW-1185">Reference proteome</keyword>
<feature type="region of interest" description="Disordered" evidence="5">
    <location>
        <begin position="404"/>
        <end position="511"/>
    </location>
</feature>
<protein>
    <submittedName>
        <fullName evidence="9 10">Sorbin and SH3 domain-containing protein 1 isoform X12</fullName>
    </submittedName>
</protein>
<feature type="region of interest" description="Disordered" evidence="5">
    <location>
        <begin position="51"/>
        <end position="70"/>
    </location>
</feature>
<organism evidence="8 10">
    <name type="scientific">Equus przewalskii</name>
    <name type="common">Przewalski's horse</name>
    <name type="synonym">Equus caballus przewalskii</name>
    <dbReference type="NCBI Taxonomy" id="9798"/>
    <lineage>
        <taxon>Eukaryota</taxon>
        <taxon>Metazoa</taxon>
        <taxon>Chordata</taxon>
        <taxon>Craniata</taxon>
        <taxon>Vertebrata</taxon>
        <taxon>Euteleostomi</taxon>
        <taxon>Mammalia</taxon>
        <taxon>Eutheria</taxon>
        <taxon>Laurasiatheria</taxon>
        <taxon>Perissodactyla</taxon>
        <taxon>Equidae</taxon>
        <taxon>Equus</taxon>
    </lineage>
</organism>
<evidence type="ECO:0000256" key="2">
    <source>
        <dbReference type="ARBA" id="ARBA00022443"/>
    </source>
</evidence>
<dbReference type="Pfam" id="PF14604">
    <property type="entry name" value="SH3_9"/>
    <property type="match status" value="1"/>
</dbReference>
<dbReference type="InterPro" id="IPR035611">
    <property type="entry name" value="SORBS1_SH3_2"/>
</dbReference>
<feature type="compositionally biased region" description="Pro residues" evidence="5">
    <location>
        <begin position="239"/>
        <end position="251"/>
    </location>
</feature>
<dbReference type="InterPro" id="IPR003127">
    <property type="entry name" value="SoHo_dom"/>
</dbReference>
<dbReference type="Pfam" id="PF00018">
    <property type="entry name" value="SH3_1"/>
    <property type="match status" value="1"/>
</dbReference>
<dbReference type="Pfam" id="PF02208">
    <property type="entry name" value="Sorb"/>
    <property type="match status" value="1"/>
</dbReference>
<evidence type="ECO:0000313" key="10">
    <source>
        <dbReference type="RefSeq" id="XP_070417107.1"/>
    </source>
</evidence>